<gene>
    <name evidence="1" type="ORF">Q5934_05960</name>
</gene>
<dbReference type="RefSeq" id="WP_052206744.1">
    <property type="nucleotide sequence ID" value="NZ_CP083834.1"/>
</dbReference>
<evidence type="ECO:0000313" key="1">
    <source>
        <dbReference type="EMBL" id="MDO7921079.1"/>
    </source>
</evidence>
<dbReference type="AlphaFoldDB" id="A0AAW7ZML9"/>
<proteinExistence type="predicted"/>
<sequence>MNAEIITAELARADIVEGIAFDEAYALLSEAEKTVEFDIERINDPSRTYPQFGGVTFSEYLSKREAEIARDTIPPVQCGYQVHLGYRGGIGLKIVVAEPVLTREIIDNSIRSFLKGDMPKIRAH</sequence>
<comment type="caution">
    <text evidence="1">The sequence shown here is derived from an EMBL/GenBank/DDBJ whole genome shotgun (WGS) entry which is preliminary data.</text>
</comment>
<protein>
    <submittedName>
        <fullName evidence="1">Uncharacterized protein</fullName>
    </submittedName>
</protein>
<accession>A0AAW7ZML9</accession>
<name>A0AAW7ZML9_ENTAS</name>
<dbReference type="Proteomes" id="UP001176432">
    <property type="component" value="Unassembled WGS sequence"/>
</dbReference>
<reference evidence="1" key="1">
    <citation type="submission" date="2023-07" db="EMBL/GenBank/DDBJ databases">
        <title>Isolates cultured from stool samples of acute diarrhea patients.</title>
        <authorList>
            <person name="Jiang S."/>
        </authorList>
    </citation>
    <scope>NUCLEOTIDE SEQUENCE</scope>
    <source>
        <strain evidence="1">L4424</strain>
    </source>
</reference>
<evidence type="ECO:0000313" key="2">
    <source>
        <dbReference type="Proteomes" id="UP001176432"/>
    </source>
</evidence>
<dbReference type="EMBL" id="JAUPXB010000001">
    <property type="protein sequence ID" value="MDO7921079.1"/>
    <property type="molecule type" value="Genomic_DNA"/>
</dbReference>
<organism evidence="1 2">
    <name type="scientific">Enterobacter asburiae</name>
    <dbReference type="NCBI Taxonomy" id="61645"/>
    <lineage>
        <taxon>Bacteria</taxon>
        <taxon>Pseudomonadati</taxon>
        <taxon>Pseudomonadota</taxon>
        <taxon>Gammaproteobacteria</taxon>
        <taxon>Enterobacterales</taxon>
        <taxon>Enterobacteriaceae</taxon>
        <taxon>Enterobacter</taxon>
        <taxon>Enterobacter cloacae complex</taxon>
    </lineage>
</organism>